<feature type="repeat" description="PPR" evidence="3">
    <location>
        <begin position="248"/>
        <end position="282"/>
    </location>
</feature>
<gene>
    <name evidence="5" type="ORF">F0562_023862</name>
</gene>
<dbReference type="Pfam" id="PF20431">
    <property type="entry name" value="E_motif"/>
    <property type="match status" value="1"/>
</dbReference>
<dbReference type="GO" id="GO:0009451">
    <property type="term" value="P:RNA modification"/>
    <property type="evidence" value="ECO:0007669"/>
    <property type="project" value="InterPro"/>
</dbReference>
<evidence type="ECO:0000313" key="6">
    <source>
        <dbReference type="Proteomes" id="UP000325577"/>
    </source>
</evidence>
<dbReference type="FunFam" id="1.25.40.10:FF:000184">
    <property type="entry name" value="Pentatricopeptide repeat-containing protein, chloroplastic"/>
    <property type="match status" value="1"/>
</dbReference>
<dbReference type="FunFam" id="1.25.40.10:FF:000348">
    <property type="entry name" value="Pentatricopeptide repeat-containing protein chloroplastic"/>
    <property type="match status" value="1"/>
</dbReference>
<evidence type="ECO:0000256" key="2">
    <source>
        <dbReference type="ARBA" id="ARBA00022737"/>
    </source>
</evidence>
<evidence type="ECO:0000256" key="3">
    <source>
        <dbReference type="PROSITE-ProRule" id="PRU00708"/>
    </source>
</evidence>
<dbReference type="PANTHER" id="PTHR47926">
    <property type="entry name" value="PENTATRICOPEPTIDE REPEAT-CONTAINING PROTEIN"/>
    <property type="match status" value="1"/>
</dbReference>
<feature type="repeat" description="PPR" evidence="3">
    <location>
        <begin position="381"/>
        <end position="415"/>
    </location>
</feature>
<dbReference type="EMBL" id="CM018035">
    <property type="protein sequence ID" value="KAA8542639.1"/>
    <property type="molecule type" value="Genomic_DNA"/>
</dbReference>
<accession>A0A5J5BIQ2</accession>
<feature type="domain" description="DYW" evidence="4">
    <location>
        <begin position="597"/>
        <end position="689"/>
    </location>
</feature>
<keyword evidence="2" id="KW-0677">Repeat</keyword>
<evidence type="ECO:0000313" key="5">
    <source>
        <dbReference type="EMBL" id="KAA8542639.1"/>
    </source>
</evidence>
<dbReference type="Pfam" id="PF01535">
    <property type="entry name" value="PPR"/>
    <property type="match status" value="5"/>
</dbReference>
<dbReference type="PROSITE" id="PS51375">
    <property type="entry name" value="PPR"/>
    <property type="match status" value="2"/>
</dbReference>
<dbReference type="Pfam" id="PF13041">
    <property type="entry name" value="PPR_2"/>
    <property type="match status" value="1"/>
</dbReference>
<dbReference type="Gene3D" id="1.25.40.10">
    <property type="entry name" value="Tetratricopeptide repeat domain"/>
    <property type="match status" value="3"/>
</dbReference>
<evidence type="ECO:0000259" key="4">
    <source>
        <dbReference type="Pfam" id="PF14432"/>
    </source>
</evidence>
<dbReference type="InterPro" id="IPR032867">
    <property type="entry name" value="DYW_dom"/>
</dbReference>
<organism evidence="5 6">
    <name type="scientific">Nyssa sinensis</name>
    <dbReference type="NCBI Taxonomy" id="561372"/>
    <lineage>
        <taxon>Eukaryota</taxon>
        <taxon>Viridiplantae</taxon>
        <taxon>Streptophyta</taxon>
        <taxon>Embryophyta</taxon>
        <taxon>Tracheophyta</taxon>
        <taxon>Spermatophyta</taxon>
        <taxon>Magnoliopsida</taxon>
        <taxon>eudicotyledons</taxon>
        <taxon>Gunneridae</taxon>
        <taxon>Pentapetalae</taxon>
        <taxon>asterids</taxon>
        <taxon>Cornales</taxon>
        <taxon>Nyssaceae</taxon>
        <taxon>Nyssa</taxon>
    </lineage>
</organism>
<dbReference type="PANTHER" id="PTHR47926:SF344">
    <property type="entry name" value="OS07G0636900 PROTEIN"/>
    <property type="match status" value="1"/>
</dbReference>
<dbReference type="Proteomes" id="UP000325577">
    <property type="component" value="Linkage Group LG12"/>
</dbReference>
<sequence>MRSNPQAPPTAWELTVSCAISLPYGVLFNLPTRYYFAIGYPGAFGLARLSTLLIHTGFHVPHATWVRVFLGEPPMAAPSEAARSTMLHGGTYNWSISVPLARLLAKSARLLMEHILQWGRPLDSANLTCARTLFDHYPSPSQPTLLWNLMIRAYSKLQNSQESINLFHQMVSLDHLMMVAPDKYTFTFVITSCSHQISVVFGQMFHGMVMKNGFESNLFVGNSLINMYSVFARMEDAHKIFNQMSDRDVFSWTSLVRGYAKNEDMGRACEIFDTMPVRNDVSWAVMISGFVGGRRYIEALRYFKDMSFDEKVKPNEAVLVCALSACAHLGALDQGNWIHAYIDKNEITETSNISTALIDMYAKCGIIDCASRVFNGISKPDVHNYTSMISGLSIHGLGKNAVCVFHQMLAENVMPNEVTILGVLNGCSHSGLVKNGSSIFYRMQSSWGVLPKIEHYGCFIDLLARAGYLERAFEVVKSMPIEPDIVIWRALLSACRIHRDVILGELIVNHIDQLHSGGHNGGEVLLSNLYASLGKWEKVTELRELMGERKNESNPGCSWIEVNGVVHEFRVADQLHPQIVEIRHKLSEVLRRISLRGYIANTMQVSFDLSEEEKEQAVAWHSEKLAIAYGLMTTRPETSIRIVKNLRTCEDCHSALKAISKVFGREIIVRDRSRFHTFKEGNCSCNDYW</sequence>
<dbReference type="OrthoDB" id="330671at2759"/>
<dbReference type="Pfam" id="PF14432">
    <property type="entry name" value="DYW_deaminase"/>
    <property type="match status" value="1"/>
</dbReference>
<dbReference type="InterPro" id="IPR011990">
    <property type="entry name" value="TPR-like_helical_dom_sf"/>
</dbReference>
<protein>
    <recommendedName>
        <fullName evidence="4">DYW domain-containing protein</fullName>
    </recommendedName>
</protein>
<proteinExistence type="inferred from homology"/>
<dbReference type="InterPro" id="IPR046960">
    <property type="entry name" value="PPR_At4g14850-like_plant"/>
</dbReference>
<dbReference type="GO" id="GO:0008270">
    <property type="term" value="F:zinc ion binding"/>
    <property type="evidence" value="ECO:0007669"/>
    <property type="project" value="InterPro"/>
</dbReference>
<name>A0A5J5BIQ2_9ASTE</name>
<dbReference type="AlphaFoldDB" id="A0A5J5BIQ2"/>
<dbReference type="NCBIfam" id="TIGR00756">
    <property type="entry name" value="PPR"/>
    <property type="match status" value="4"/>
</dbReference>
<reference evidence="5 6" key="1">
    <citation type="submission" date="2019-09" db="EMBL/GenBank/DDBJ databases">
        <title>A chromosome-level genome assembly of the Chinese tupelo Nyssa sinensis.</title>
        <authorList>
            <person name="Yang X."/>
            <person name="Kang M."/>
            <person name="Yang Y."/>
            <person name="Xiong H."/>
            <person name="Wang M."/>
            <person name="Zhang Z."/>
            <person name="Wang Z."/>
            <person name="Wu H."/>
            <person name="Ma T."/>
            <person name="Liu J."/>
            <person name="Xi Z."/>
        </authorList>
    </citation>
    <scope>NUCLEOTIDE SEQUENCE [LARGE SCALE GENOMIC DNA]</scope>
    <source>
        <strain evidence="5">J267</strain>
        <tissue evidence="5">Leaf</tissue>
    </source>
</reference>
<dbReference type="GO" id="GO:0003723">
    <property type="term" value="F:RNA binding"/>
    <property type="evidence" value="ECO:0007669"/>
    <property type="project" value="InterPro"/>
</dbReference>
<dbReference type="InterPro" id="IPR002885">
    <property type="entry name" value="PPR_rpt"/>
</dbReference>
<evidence type="ECO:0000256" key="1">
    <source>
        <dbReference type="ARBA" id="ARBA00006643"/>
    </source>
</evidence>
<keyword evidence="6" id="KW-1185">Reference proteome</keyword>
<dbReference type="InterPro" id="IPR046848">
    <property type="entry name" value="E_motif"/>
</dbReference>
<comment type="similarity">
    <text evidence="1">Belongs to the PPR family. PCMP-H subfamily.</text>
</comment>